<evidence type="ECO:0000256" key="1">
    <source>
        <dbReference type="ARBA" id="ARBA00008876"/>
    </source>
</evidence>
<gene>
    <name evidence="8" type="ORF">XD57_0265</name>
</gene>
<keyword evidence="2" id="KW-0004">4Fe-4S</keyword>
<dbReference type="GO" id="GO:0046872">
    <property type="term" value="F:metal ion binding"/>
    <property type="evidence" value="ECO:0007669"/>
    <property type="project" value="UniProtKB-KW"/>
</dbReference>
<reference evidence="8 9" key="1">
    <citation type="journal article" date="2015" name="MBio">
        <title>Genome-Resolved Metagenomic Analysis Reveals Roles for Candidate Phyla and Other Microbial Community Members in Biogeochemical Transformations in Oil Reservoirs.</title>
        <authorList>
            <person name="Hu P."/>
            <person name="Tom L."/>
            <person name="Singh A."/>
            <person name="Thomas B.C."/>
            <person name="Baker B.J."/>
            <person name="Piceno Y.M."/>
            <person name="Andersen G.L."/>
            <person name="Banfield J.F."/>
        </authorList>
    </citation>
    <scope>NUCLEOTIDE SEQUENCE [LARGE SCALE GENOMIC DNA]</scope>
    <source>
        <strain evidence="8">46_26</strain>
    </source>
</reference>
<dbReference type="PANTHER" id="PTHR30389">
    <property type="entry name" value="FUMARATE HYDRATASE-RELATED"/>
    <property type="match status" value="1"/>
</dbReference>
<proteinExistence type="inferred from homology"/>
<organism evidence="8 9">
    <name type="scientific">Thermotoga petrophila</name>
    <dbReference type="NCBI Taxonomy" id="93929"/>
    <lineage>
        <taxon>Bacteria</taxon>
        <taxon>Thermotogati</taxon>
        <taxon>Thermotogota</taxon>
        <taxon>Thermotogae</taxon>
        <taxon>Thermotogales</taxon>
        <taxon>Thermotogaceae</taxon>
        <taxon>Thermotoga</taxon>
    </lineage>
</organism>
<evidence type="ECO:0000256" key="2">
    <source>
        <dbReference type="ARBA" id="ARBA00022485"/>
    </source>
</evidence>
<keyword evidence="5" id="KW-0411">Iron-sulfur</keyword>
<name>A0A101ES36_9THEM</name>
<dbReference type="InterPro" id="IPR004646">
    <property type="entry name" value="Fe-S_hydro-lyase_TtdA-typ_cat"/>
</dbReference>
<keyword evidence="6" id="KW-0456">Lyase</keyword>
<evidence type="ECO:0000256" key="4">
    <source>
        <dbReference type="ARBA" id="ARBA00023004"/>
    </source>
</evidence>
<comment type="similarity">
    <text evidence="1">Belongs to the class-I fumarase family.</text>
</comment>
<feature type="domain" description="Fe-S hydro-lyase tartrate dehydratase alpha-type catalytic" evidence="7">
    <location>
        <begin position="9"/>
        <end position="268"/>
    </location>
</feature>
<dbReference type="GO" id="GO:0051539">
    <property type="term" value="F:4 iron, 4 sulfur cluster binding"/>
    <property type="evidence" value="ECO:0007669"/>
    <property type="project" value="UniProtKB-KW"/>
</dbReference>
<dbReference type="PATRIC" id="fig|93930.3.peg.1048"/>
<evidence type="ECO:0000256" key="3">
    <source>
        <dbReference type="ARBA" id="ARBA00022723"/>
    </source>
</evidence>
<dbReference type="PANTHER" id="PTHR30389:SF17">
    <property type="entry name" value="L(+)-TARTRATE DEHYDRATASE SUBUNIT ALPHA-RELATED"/>
    <property type="match status" value="1"/>
</dbReference>
<dbReference type="GO" id="GO:0016829">
    <property type="term" value="F:lyase activity"/>
    <property type="evidence" value="ECO:0007669"/>
    <property type="project" value="UniProtKB-KW"/>
</dbReference>
<evidence type="ECO:0000256" key="5">
    <source>
        <dbReference type="ARBA" id="ARBA00023014"/>
    </source>
</evidence>
<accession>A0A101ES36</accession>
<dbReference type="NCBIfam" id="TIGR00722">
    <property type="entry name" value="ttdA_fumA_fumB"/>
    <property type="match status" value="1"/>
</dbReference>
<keyword evidence="4" id="KW-0408">Iron</keyword>
<evidence type="ECO:0000256" key="6">
    <source>
        <dbReference type="ARBA" id="ARBA00023239"/>
    </source>
</evidence>
<evidence type="ECO:0000313" key="8">
    <source>
        <dbReference type="EMBL" id="KUK23642.1"/>
    </source>
</evidence>
<dbReference type="EMBL" id="LGFG01000011">
    <property type="protein sequence ID" value="KUK23642.1"/>
    <property type="molecule type" value="Genomic_DNA"/>
</dbReference>
<dbReference type="AlphaFoldDB" id="A0A101ES36"/>
<dbReference type="Proteomes" id="UP000058636">
    <property type="component" value="Unassembled WGS sequence"/>
</dbReference>
<dbReference type="Pfam" id="PF05681">
    <property type="entry name" value="Fumerase"/>
    <property type="match status" value="1"/>
</dbReference>
<keyword evidence="3" id="KW-0479">Metal-binding</keyword>
<protein>
    <submittedName>
        <fullName evidence="8">Fumarase alpha subunit</fullName>
    </submittedName>
</protein>
<comment type="caution">
    <text evidence="8">The sequence shown here is derived from an EMBL/GenBank/DDBJ whole genome shotgun (WGS) entry which is preliminary data.</text>
</comment>
<evidence type="ECO:0000313" key="9">
    <source>
        <dbReference type="Proteomes" id="UP000058636"/>
    </source>
</evidence>
<sequence length="272" mass="30641">MINKHVISEKIKKAIIDANIKINPKVEEIIERYEGPFSDIIKENYRVSKEEKLPLCQDTGIVEFFVFIGHEVKLEEPIEETLNRAVGEVYSEYPFRYSIVTDPLFERINTGTNTPAIVHIFQVKGKSLEIRFLVKGGGSENLTVLRMMTPTSDVEKVKEFVVEHIKEHGAKACPPLHVGIGIGGTADKALLLSKLALTKSFEERNKDPKYAELEKELEEELNFLGIGFQGLGKGITVYSVHIEHFPTHIATLPVAVSVDCYLCRRGKVTFED</sequence>
<evidence type="ECO:0000259" key="7">
    <source>
        <dbReference type="Pfam" id="PF05681"/>
    </source>
</evidence>
<dbReference type="InterPro" id="IPR051208">
    <property type="entry name" value="Class-I_Fumarase/Tartrate_DH"/>
</dbReference>